<dbReference type="AlphaFoldDB" id="A0A235BS53"/>
<name>A0A235BS53_UNCW3</name>
<evidence type="ECO:0000256" key="3">
    <source>
        <dbReference type="ARBA" id="ARBA00022490"/>
    </source>
</evidence>
<dbReference type="InterPro" id="IPR028204">
    <property type="entry name" value="Tricorn_C1"/>
</dbReference>
<evidence type="ECO:0000256" key="7">
    <source>
        <dbReference type="PIRNR" id="PIRNR036421"/>
    </source>
</evidence>
<dbReference type="Pfam" id="PF14685">
    <property type="entry name" value="PDZ_Tricorn"/>
    <property type="match status" value="1"/>
</dbReference>
<dbReference type="PIRSF" id="PIRSF036421">
    <property type="entry name" value="Tricorn_protease"/>
    <property type="match status" value="1"/>
</dbReference>
<keyword evidence="9" id="KW-0732">Signal</keyword>
<dbReference type="InterPro" id="IPR001478">
    <property type="entry name" value="PDZ"/>
</dbReference>
<feature type="chain" id="PRO_5012511603" description="Tricorn protease homolog" evidence="9">
    <location>
        <begin position="19"/>
        <end position="1020"/>
    </location>
</feature>
<evidence type="ECO:0000259" key="10">
    <source>
        <dbReference type="PROSITE" id="PS50106"/>
    </source>
</evidence>
<sequence>MRKIVIAVLMSLSTYLFPAEVSFPGTPALSPDGKRIAFSYEGDIWVVSDSGGIAVRLTKKGYNYRPAWSPDGKYIAFNTDRNKNFDVYAISLDDGSLVQVTYYTGDDILRGWEPRTGNILFTSRRELSHRGAVPYMVGLSGGNPKPALRFIVSDIGISGDGMIAFTKGNYSWWRKGYRGSAASDIWLCEGDSVYLLFGEHSDCNDGHPMWADSGILYFLSDRGGTSNIYKYSFSMGELLQLTYFEDDGVREPAIDGAGKRIVFERGFGIYILDTRTLEVRDVEIEAMQEEWEDVWLTECKEISEFAVSRGVVAFVLRGDVYVGDTSGGKARRVTDCSGRETGLEFADEGKVLYFASDRDGDYDIYGIRSSEKDIERLDLSLSIKEEKIISTPLDERRPKISPDGKKMAFIRDRGKLMLYDLKRKKEKLLAQEWVIPEYEWSPDGRWIAYRGGDYIDDIYLINVETDEICDVSKHPDSDISPAWSGDGRMLAFSSKREGDEYDIWWLYLRKEDDEKTEEDWKREKLIAEKDTIPHVTVDFEDIDERVRRGTKLPGDAVLFSISPDNERFIFKSNHTGKVDLYTIEKGNKNLKPLTTGGMDPAQVAVEKDEVYYLSKGKIRRTDMGGGSQKVIDFDIREKIDIRSEREQMFCEVWRTLKNEFYDENFHGVDWDSMYNKYREQALGMKHPCEFRNVVRLMLGELKSSHLAIYKVRKSLPLSTGMLGAVWDFDYEGEGVRVKRIIKCTPAYGKESRLYEGDIILSVDGTDVGGGNIYELMEGKSGELVRLRVLDKNGKKRDVWIRPSDINEINRCLYEEWVDERRDMVEKLSGGRLGYIHIPHMGWASVDKFQQEVYRRGLGKGGLVIDVRNNSGGWIADYLLMMLDTRVHSYTIWRGGKPGYPVSERLPYYVWTKPSIVLINERTVSNGEIFAHAYKTLGIGKLVGNRTRGDVISTGRRTLRDGTIFTVPGRRWYRISDGMNLEGSGAIPDYYVCNPPYEDTQTADEQLKRAVEILLGQLKVE</sequence>
<dbReference type="Gene3D" id="2.120.10.60">
    <property type="entry name" value="Tricorn protease N-terminal domain"/>
    <property type="match status" value="2"/>
</dbReference>
<comment type="similarity">
    <text evidence="2 7">Belongs to the peptidase S41B family.</text>
</comment>
<evidence type="ECO:0000313" key="11">
    <source>
        <dbReference type="EMBL" id="OYD15054.1"/>
    </source>
</evidence>
<evidence type="ECO:0000256" key="2">
    <source>
        <dbReference type="ARBA" id="ARBA00008524"/>
    </source>
</evidence>
<dbReference type="SUPFAM" id="SSF50156">
    <property type="entry name" value="PDZ domain-like"/>
    <property type="match status" value="1"/>
</dbReference>
<dbReference type="Pfam" id="PF26550">
    <property type="entry name" value="Tricorn_2nd"/>
    <property type="match status" value="1"/>
</dbReference>
<dbReference type="Gene3D" id="3.90.226.10">
    <property type="entry name" value="2-enoyl-CoA Hydratase, Chain A, domain 1"/>
    <property type="match status" value="1"/>
</dbReference>
<dbReference type="Proteomes" id="UP000215215">
    <property type="component" value="Unassembled WGS sequence"/>
</dbReference>
<dbReference type="InterPro" id="IPR011042">
    <property type="entry name" value="6-blade_b-propeller_TolB-like"/>
</dbReference>
<dbReference type="InterPro" id="IPR005151">
    <property type="entry name" value="Tail-specific_protease"/>
</dbReference>
<dbReference type="PANTHER" id="PTHR43253">
    <property type="entry name" value="TRICORN PROTEASE HOMOLOG 2-RELATED"/>
    <property type="match status" value="1"/>
</dbReference>
<dbReference type="SUPFAM" id="SSF69304">
    <property type="entry name" value="Tricorn protease N-terminal domain"/>
    <property type="match status" value="1"/>
</dbReference>
<dbReference type="PANTHER" id="PTHR43253:SF1">
    <property type="entry name" value="TRICORN PROTEASE HOMOLOG 2-RELATED"/>
    <property type="match status" value="1"/>
</dbReference>
<dbReference type="Pfam" id="PF03572">
    <property type="entry name" value="Peptidase_S41"/>
    <property type="match status" value="1"/>
</dbReference>
<feature type="active site" description="Nucleophile" evidence="8">
    <location>
        <position position="924"/>
    </location>
</feature>
<dbReference type="InterPro" id="IPR036034">
    <property type="entry name" value="PDZ_sf"/>
</dbReference>
<dbReference type="Pfam" id="PF14684">
    <property type="entry name" value="Tricorn_C1"/>
    <property type="match status" value="1"/>
</dbReference>
<dbReference type="SUPFAM" id="SSF82171">
    <property type="entry name" value="DPP6 N-terminal domain-like"/>
    <property type="match status" value="1"/>
</dbReference>
<dbReference type="InterPro" id="IPR029045">
    <property type="entry name" value="ClpP/crotonase-like_dom_sf"/>
</dbReference>
<evidence type="ECO:0000256" key="1">
    <source>
        <dbReference type="ARBA" id="ARBA00004496"/>
    </source>
</evidence>
<comment type="function">
    <text evidence="7">Degrades oligopeptides.</text>
</comment>
<dbReference type="InterPro" id="IPR011659">
    <property type="entry name" value="WD40"/>
</dbReference>
<feature type="active site" description="Charge relay system" evidence="8">
    <location>
        <position position="705"/>
    </location>
</feature>
<dbReference type="InterPro" id="IPR012393">
    <property type="entry name" value="Tricorn_protease"/>
</dbReference>
<reference evidence="11 12" key="1">
    <citation type="submission" date="2017-07" db="EMBL/GenBank/DDBJ databases">
        <title>Recovery of genomes from metagenomes via a dereplication, aggregation, and scoring strategy.</title>
        <authorList>
            <person name="Sieber C.M."/>
            <person name="Probst A.J."/>
            <person name="Sharrar A."/>
            <person name="Thomas B.C."/>
            <person name="Hess M."/>
            <person name="Tringe S.G."/>
            <person name="Banfield J.F."/>
        </authorList>
    </citation>
    <scope>NUCLEOTIDE SEQUENCE [LARGE SCALE GENOMIC DNA]</scope>
    <source>
        <strain evidence="11">JGI_Cruoil_03_44_89</strain>
    </source>
</reference>
<feature type="signal peptide" evidence="9">
    <location>
        <begin position="1"/>
        <end position="18"/>
    </location>
</feature>
<evidence type="ECO:0000256" key="6">
    <source>
        <dbReference type="ARBA" id="ARBA00022825"/>
    </source>
</evidence>
<dbReference type="CDD" id="cd07562">
    <property type="entry name" value="Peptidase_S41_TRI"/>
    <property type="match status" value="1"/>
</dbReference>
<gene>
    <name evidence="11" type="ORF">CH333_06695</name>
</gene>
<comment type="subcellular location">
    <subcellularLocation>
        <location evidence="1 7">Cytoplasm</location>
    </subcellularLocation>
</comment>
<dbReference type="PROSITE" id="PS50106">
    <property type="entry name" value="PDZ"/>
    <property type="match status" value="1"/>
</dbReference>
<protein>
    <recommendedName>
        <fullName evidence="7">Tricorn protease homolog</fullName>
        <ecNumber evidence="7">3.4.21.-</ecNumber>
    </recommendedName>
</protein>
<keyword evidence="5 7" id="KW-0378">Hydrolase</keyword>
<dbReference type="Gene3D" id="2.30.42.10">
    <property type="match status" value="1"/>
</dbReference>
<dbReference type="GO" id="GO:0005737">
    <property type="term" value="C:cytoplasm"/>
    <property type="evidence" value="ECO:0007669"/>
    <property type="project" value="UniProtKB-SubCell"/>
</dbReference>
<dbReference type="Gene3D" id="2.120.10.30">
    <property type="entry name" value="TolB, C-terminal domain"/>
    <property type="match status" value="2"/>
</dbReference>
<accession>A0A235BS53</accession>
<dbReference type="InterPro" id="IPR029414">
    <property type="entry name" value="Tricorn_PDZ"/>
</dbReference>
<dbReference type="GO" id="GO:0008236">
    <property type="term" value="F:serine-type peptidase activity"/>
    <property type="evidence" value="ECO:0007669"/>
    <property type="project" value="UniProtKB-UniRule"/>
</dbReference>
<evidence type="ECO:0000256" key="9">
    <source>
        <dbReference type="SAM" id="SignalP"/>
    </source>
</evidence>
<dbReference type="Pfam" id="PF07676">
    <property type="entry name" value="PD40"/>
    <property type="match status" value="1"/>
</dbReference>
<proteinExistence type="inferred from homology"/>
<feature type="active site" description="Charge relay system" evidence="8">
    <location>
        <position position="981"/>
    </location>
</feature>
<dbReference type="GO" id="GO:0006508">
    <property type="term" value="P:proteolysis"/>
    <property type="evidence" value="ECO:0007669"/>
    <property type="project" value="UniProtKB-UniRule"/>
</dbReference>
<dbReference type="Pfam" id="PF26549">
    <property type="entry name" value="Tricorn_N"/>
    <property type="match status" value="1"/>
</dbReference>
<dbReference type="SUPFAM" id="SSF52096">
    <property type="entry name" value="ClpP/crotonase"/>
    <property type="match status" value="1"/>
</dbReference>
<dbReference type="EC" id="3.4.21.-" evidence="7"/>
<comment type="caution">
    <text evidence="11">The sequence shown here is derived from an EMBL/GenBank/DDBJ whole genome shotgun (WGS) entry which is preliminary data.</text>
</comment>
<dbReference type="EMBL" id="NOZQ01000146">
    <property type="protein sequence ID" value="OYD15054.1"/>
    <property type="molecule type" value="Genomic_DNA"/>
</dbReference>
<feature type="domain" description="PDZ" evidence="10">
    <location>
        <begin position="714"/>
        <end position="767"/>
    </location>
</feature>
<evidence type="ECO:0000313" key="12">
    <source>
        <dbReference type="Proteomes" id="UP000215215"/>
    </source>
</evidence>
<evidence type="ECO:0000256" key="5">
    <source>
        <dbReference type="ARBA" id="ARBA00022801"/>
    </source>
</evidence>
<keyword evidence="4 7" id="KW-0645">Protease</keyword>
<keyword evidence="3 7" id="KW-0963">Cytoplasm</keyword>
<dbReference type="SMART" id="SM00245">
    <property type="entry name" value="TSPc"/>
    <property type="match status" value="1"/>
</dbReference>
<dbReference type="Gene3D" id="3.30.750.44">
    <property type="match status" value="1"/>
</dbReference>
<keyword evidence="6 7" id="KW-0720">Serine protease</keyword>
<organism evidence="11 12">
    <name type="scientific">candidate division WOR-3 bacterium JGI_Cruoil_03_44_89</name>
    <dbReference type="NCBI Taxonomy" id="1973748"/>
    <lineage>
        <taxon>Bacteria</taxon>
        <taxon>Bacteria division WOR-3</taxon>
    </lineage>
</organism>
<evidence type="ECO:0000256" key="4">
    <source>
        <dbReference type="ARBA" id="ARBA00022670"/>
    </source>
</evidence>
<evidence type="ECO:0000256" key="8">
    <source>
        <dbReference type="PIRSR" id="PIRSR036421-1"/>
    </source>
</evidence>